<dbReference type="PANTHER" id="PTHR43784:SF2">
    <property type="entry name" value="GDSL-LIKE LIPASE_ACYLHYDROLASE, PUTATIVE (AFU_ORTHOLOGUE AFUA_2G00820)-RELATED"/>
    <property type="match status" value="1"/>
</dbReference>
<dbReference type="InterPro" id="IPR053140">
    <property type="entry name" value="GDSL_Rv0518-like"/>
</dbReference>
<dbReference type="CDD" id="cd01832">
    <property type="entry name" value="SGNH_hydrolase_like_1"/>
    <property type="match status" value="1"/>
</dbReference>
<dbReference type="AlphaFoldDB" id="A0A7J0CHX5"/>
<accession>A0A7J0CHX5</accession>
<proteinExistence type="predicted"/>
<dbReference type="PANTHER" id="PTHR43784">
    <property type="entry name" value="GDSL-LIKE LIPASE/ACYLHYDROLASE, PUTATIVE (AFU_ORTHOLOGUE AFUA_2G00820)-RELATED"/>
    <property type="match status" value="1"/>
</dbReference>
<sequence>MELNATYTSLVAVGDSFTEGMSDLLPDGTYRGWADVLASRLAARSPNFRYANLAVRGKLISQIVDEQARPAAAMQADVVTLVGGLNDTLRPKCDMGMVRGRLEEAVELLAPSCKKLVLMRSPGRNGPVFDRFRPRMEALFALIDDLADRHGASVVDLYSAPSLSDPRMWDFDRLHLAAEGHRRVAEAVWQTLGLPPELDWQAAVPASLPPRWANRRADDIRFARRHLGPWIGRRLTGRSSGDGRWGAQFDAGTASAFWITPTDAAAPGPVTGWRRAQDLPQPGPLDGNTGLPPEGAAPASS</sequence>
<feature type="domain" description="SGNH hydrolase-type esterase" evidence="2">
    <location>
        <begin position="12"/>
        <end position="183"/>
    </location>
</feature>
<dbReference type="EMBL" id="BLWD01000001">
    <property type="protein sequence ID" value="GFN02060.1"/>
    <property type="molecule type" value="Genomic_DNA"/>
</dbReference>
<dbReference type="Pfam" id="PF13472">
    <property type="entry name" value="Lipase_GDSL_2"/>
    <property type="match status" value="1"/>
</dbReference>
<dbReference type="SUPFAM" id="SSF52266">
    <property type="entry name" value="SGNH hydrolase"/>
    <property type="match status" value="1"/>
</dbReference>
<protein>
    <submittedName>
        <fullName evidence="3">Lipase</fullName>
    </submittedName>
</protein>
<dbReference type="InterPro" id="IPR013830">
    <property type="entry name" value="SGNH_hydro"/>
</dbReference>
<reference evidence="3 4" key="1">
    <citation type="submission" date="2020-05" db="EMBL/GenBank/DDBJ databases">
        <title>Whole genome shotgun sequence of Streptomyces microflavus NBRC 13062.</title>
        <authorList>
            <person name="Komaki H."/>
            <person name="Tamura T."/>
        </authorList>
    </citation>
    <scope>NUCLEOTIDE SEQUENCE [LARGE SCALE GENOMIC DNA]</scope>
    <source>
        <strain evidence="3 4">NBRC 13062</strain>
    </source>
</reference>
<evidence type="ECO:0000313" key="3">
    <source>
        <dbReference type="EMBL" id="GFN02060.1"/>
    </source>
</evidence>
<dbReference type="Gene3D" id="3.40.50.1110">
    <property type="entry name" value="SGNH hydrolase"/>
    <property type="match status" value="1"/>
</dbReference>
<comment type="caution">
    <text evidence="3">The sequence shown here is derived from an EMBL/GenBank/DDBJ whole genome shotgun (WGS) entry which is preliminary data.</text>
</comment>
<name>A0A7J0CHX5_STRMI</name>
<dbReference type="InterPro" id="IPR036514">
    <property type="entry name" value="SGNH_hydro_sf"/>
</dbReference>
<evidence type="ECO:0000256" key="1">
    <source>
        <dbReference type="SAM" id="MobiDB-lite"/>
    </source>
</evidence>
<feature type="region of interest" description="Disordered" evidence="1">
    <location>
        <begin position="265"/>
        <end position="301"/>
    </location>
</feature>
<gene>
    <name evidence="3" type="ORF">Smic_06160</name>
</gene>
<dbReference type="Proteomes" id="UP000498740">
    <property type="component" value="Unassembled WGS sequence"/>
</dbReference>
<dbReference type="RefSeq" id="WP_032755333.1">
    <property type="nucleotide sequence ID" value="NZ_BMUG01000008.1"/>
</dbReference>
<evidence type="ECO:0000259" key="2">
    <source>
        <dbReference type="Pfam" id="PF13472"/>
    </source>
</evidence>
<organism evidence="3 4">
    <name type="scientific">Streptomyces microflavus</name>
    <name type="common">Streptomyces lipmanii</name>
    <dbReference type="NCBI Taxonomy" id="1919"/>
    <lineage>
        <taxon>Bacteria</taxon>
        <taxon>Bacillati</taxon>
        <taxon>Actinomycetota</taxon>
        <taxon>Actinomycetes</taxon>
        <taxon>Kitasatosporales</taxon>
        <taxon>Streptomycetaceae</taxon>
        <taxon>Streptomyces</taxon>
    </lineage>
</organism>
<evidence type="ECO:0000313" key="4">
    <source>
        <dbReference type="Proteomes" id="UP000498740"/>
    </source>
</evidence>